<proteinExistence type="predicted"/>
<evidence type="ECO:0000313" key="1">
    <source>
        <dbReference type="EMBL" id="CUO61714.1"/>
    </source>
</evidence>
<dbReference type="Proteomes" id="UP000095362">
    <property type="component" value="Unassembled WGS sequence"/>
</dbReference>
<dbReference type="Pfam" id="PF13641">
    <property type="entry name" value="Glyco_tranf_2_3"/>
    <property type="match status" value="1"/>
</dbReference>
<reference evidence="1 2" key="1">
    <citation type="submission" date="2015-09" db="EMBL/GenBank/DDBJ databases">
        <authorList>
            <consortium name="Pathogen Informatics"/>
        </authorList>
    </citation>
    <scope>NUCLEOTIDE SEQUENCE [LARGE SCALE GENOMIC DNA]</scope>
    <source>
        <strain evidence="1 2">2789STDY5834866</strain>
    </source>
</reference>
<protein>
    <submittedName>
        <fullName evidence="1">Mycofactocin system glycosyltransferase</fullName>
    </submittedName>
</protein>
<dbReference type="EMBL" id="CYZK01000019">
    <property type="protein sequence ID" value="CUO61714.1"/>
    <property type="molecule type" value="Genomic_DNA"/>
</dbReference>
<dbReference type="SUPFAM" id="SSF53448">
    <property type="entry name" value="Nucleotide-diphospho-sugar transferases"/>
    <property type="match status" value="1"/>
</dbReference>
<dbReference type="InterPro" id="IPR029044">
    <property type="entry name" value="Nucleotide-diphossugar_trans"/>
</dbReference>
<keyword evidence="1" id="KW-0808">Transferase</keyword>
<organism evidence="1 2">
    <name type="scientific">Coprococcus comes</name>
    <dbReference type="NCBI Taxonomy" id="410072"/>
    <lineage>
        <taxon>Bacteria</taxon>
        <taxon>Bacillati</taxon>
        <taxon>Bacillota</taxon>
        <taxon>Clostridia</taxon>
        <taxon>Lachnospirales</taxon>
        <taxon>Lachnospiraceae</taxon>
        <taxon>Coprococcus</taxon>
    </lineage>
</organism>
<dbReference type="STRING" id="410072.ERS852525_03221"/>
<sequence length="306" mass="35915">MNIAIVIPVFRPDGRLKMCIERLLRQSVMPDRILLNVLYENPVDREIPEVYMDERIEVRYTPREEYDRAGSRDTILRELDSDIVIFMVQTAIPQNRYLVEKLTEPFKEKRTAVVYGRHMTDDECSPIECCVRQFNYPPKGMTKSLEDAGKLGIRTFFNSNVCAAYRRRAYLETEGFGKRMIAGEDMLAARRLLEKGWQTVYAPEAEVIYYRNDDLHGLWKRNFDIGVAHAEHPEMIENTKPGKEGVRLVRVTSALLRQNHMEEYLGEVLTRSIVRYLAYQFGRNYERLPEGVVRKCSANKEYWEKK</sequence>
<evidence type="ECO:0000313" key="2">
    <source>
        <dbReference type="Proteomes" id="UP000095362"/>
    </source>
</evidence>
<dbReference type="RefSeq" id="WP_055261753.1">
    <property type="nucleotide sequence ID" value="NZ_CYZK01000019.1"/>
</dbReference>
<dbReference type="Gene3D" id="3.90.550.10">
    <property type="entry name" value="Spore Coat Polysaccharide Biosynthesis Protein SpsA, Chain A"/>
    <property type="match status" value="1"/>
</dbReference>
<dbReference type="AlphaFoldDB" id="A0A174GGM2"/>
<dbReference type="GO" id="GO:0016740">
    <property type="term" value="F:transferase activity"/>
    <property type="evidence" value="ECO:0007669"/>
    <property type="project" value="UniProtKB-KW"/>
</dbReference>
<gene>
    <name evidence="1" type="ORF">ERS852481_02477</name>
</gene>
<accession>A0A174GGM2</accession>
<name>A0A174GGM2_9FIRM</name>